<name>A0AC61PIX1_9FIRM</name>
<comment type="caution">
    <text evidence="1">The sequence shown here is derived from an EMBL/GenBank/DDBJ whole genome shotgun (WGS) entry which is preliminary data.</text>
</comment>
<dbReference type="Proteomes" id="UP000192328">
    <property type="component" value="Unassembled WGS sequence"/>
</dbReference>
<sequence>MSDEMINNPEGFDPEEDPNALTEGDIIEMVGEDGETVSFIFVDALEYEGDVYLALAEPEEDDAVFFLKIEQDEDGNDVYNAPDEELEDILFQRFTEMRGKEEE</sequence>
<evidence type="ECO:0000313" key="2">
    <source>
        <dbReference type="Proteomes" id="UP000192328"/>
    </source>
</evidence>
<gene>
    <name evidence="1" type="ORF">SAMN06297397_0711</name>
</gene>
<organism evidence="1 2">
    <name type="scientific">Aristaeella lactis</name>
    <dbReference type="NCBI Taxonomy" id="3046383"/>
    <lineage>
        <taxon>Bacteria</taxon>
        <taxon>Bacillati</taxon>
        <taxon>Bacillota</taxon>
        <taxon>Clostridia</taxon>
        <taxon>Eubacteriales</taxon>
        <taxon>Aristaeellaceae</taxon>
        <taxon>Aristaeella</taxon>
    </lineage>
</organism>
<keyword evidence="2" id="KW-1185">Reference proteome</keyword>
<reference evidence="1" key="1">
    <citation type="submission" date="2017-04" db="EMBL/GenBank/DDBJ databases">
        <authorList>
            <person name="Varghese N."/>
            <person name="Submissions S."/>
        </authorList>
    </citation>
    <scope>NUCLEOTIDE SEQUENCE</scope>
    <source>
        <strain evidence="1">WTE2008</strain>
    </source>
</reference>
<protein>
    <submittedName>
        <fullName evidence="1">Uncharacterized protein</fullName>
    </submittedName>
</protein>
<evidence type="ECO:0000313" key="1">
    <source>
        <dbReference type="EMBL" id="SMC40846.1"/>
    </source>
</evidence>
<dbReference type="EMBL" id="FWXZ01000001">
    <property type="protein sequence ID" value="SMC40846.1"/>
    <property type="molecule type" value="Genomic_DNA"/>
</dbReference>
<accession>A0AC61PIX1</accession>
<proteinExistence type="predicted"/>